<feature type="signal peptide" evidence="2">
    <location>
        <begin position="1"/>
        <end position="28"/>
    </location>
</feature>
<sequence>MTLNLPLKQSLLSLALVGLIGCSSTNQADYTALAEQTTASTNQQLLLDLVQQSHLSAQGSENNQTESSIQITDLVSLPELDTFITQALETNPSLQQSVVALNIAYAQQGITAADRLPTVEASFSGKAQEDSDDTYTTDLTVGWELDLWEKLADSSNAAMKDVMSSQASLQGAQDLVVANLMRTWLEISLKQQLVTIEEQRLVVLENNEDLVLARYKSGLGSLEDLDNAKSNSASTKATLADYREQLASSKRSLTLLTGQWVGESLDVSIPVVFPEVLNPLDVMPDQNLSRRPDLQSAFLNIEAEALRTDAAYKAMLPSISLSASLTDMAESPSEALLTGPLWSALGQVSAPLFQGGKLKSQAEVAQLTTEQSYWAYQETLLNAVNEVENTMGQEGSLALQQQHLALALESAQRSFISYEEKYRQGLVDIFDLLTVQQQTYDLEAQLTQTIYNRLINRIDLGLALGLGASA</sequence>
<dbReference type="InterPro" id="IPR010131">
    <property type="entry name" value="MdtP/NodT-like"/>
</dbReference>
<accession>A0ABV4NAF2</accession>
<keyword evidence="2" id="KW-0732">Signal</keyword>
<dbReference type="Pfam" id="PF02321">
    <property type="entry name" value="OEP"/>
    <property type="match status" value="2"/>
</dbReference>
<evidence type="ECO:0000256" key="1">
    <source>
        <dbReference type="ARBA" id="ARBA00007613"/>
    </source>
</evidence>
<comment type="similarity">
    <text evidence="1">Belongs to the outer membrane factor (OMF) (TC 1.B.17) family.</text>
</comment>
<dbReference type="PANTHER" id="PTHR30203:SF29">
    <property type="entry name" value="PROTEIN CYAE"/>
    <property type="match status" value="1"/>
</dbReference>
<comment type="caution">
    <text evidence="3">The sequence shown here is derived from an EMBL/GenBank/DDBJ whole genome shotgun (WGS) entry which is preliminary data.</text>
</comment>
<gene>
    <name evidence="3" type="ORF">AB4566_06870</name>
</gene>
<evidence type="ECO:0000256" key="2">
    <source>
        <dbReference type="SAM" id="SignalP"/>
    </source>
</evidence>
<evidence type="ECO:0000313" key="4">
    <source>
        <dbReference type="Proteomes" id="UP001570417"/>
    </source>
</evidence>
<dbReference type="Gene3D" id="2.20.200.10">
    <property type="entry name" value="Outer membrane efflux proteins (OEP)"/>
    <property type="match status" value="1"/>
</dbReference>
<reference evidence="3 4" key="1">
    <citation type="journal article" date="2024" name="ISME J.">
        <title>Tailless and filamentous prophages are predominant in marine Vibrio.</title>
        <authorList>
            <person name="Steensen K."/>
            <person name="Seneca J."/>
            <person name="Bartlau N."/>
            <person name="Yu X.A."/>
            <person name="Hussain F.A."/>
            <person name="Polz M.F."/>
        </authorList>
    </citation>
    <scope>NUCLEOTIDE SEQUENCE [LARGE SCALE GENOMIC DNA]</scope>
    <source>
        <strain evidence="3 4">10N.222.51.A1</strain>
    </source>
</reference>
<name>A0ABV4NAF2_9VIBR</name>
<dbReference type="RefSeq" id="WP_372265499.1">
    <property type="nucleotide sequence ID" value="NZ_JBFRUW010000018.1"/>
</dbReference>
<protein>
    <submittedName>
        <fullName evidence="3">TolC family protein</fullName>
    </submittedName>
</protein>
<proteinExistence type="inferred from homology"/>
<keyword evidence="4" id="KW-1185">Reference proteome</keyword>
<organism evidence="3 4">
    <name type="scientific">Vibrio gallaecicus</name>
    <dbReference type="NCBI Taxonomy" id="552386"/>
    <lineage>
        <taxon>Bacteria</taxon>
        <taxon>Pseudomonadati</taxon>
        <taxon>Pseudomonadota</taxon>
        <taxon>Gammaproteobacteria</taxon>
        <taxon>Vibrionales</taxon>
        <taxon>Vibrionaceae</taxon>
        <taxon>Vibrio</taxon>
    </lineage>
</organism>
<dbReference type="InterPro" id="IPR003423">
    <property type="entry name" value="OMP_efflux"/>
</dbReference>
<evidence type="ECO:0000313" key="3">
    <source>
        <dbReference type="EMBL" id="MFA0567994.1"/>
    </source>
</evidence>
<dbReference type="Gene3D" id="1.20.1600.10">
    <property type="entry name" value="Outer membrane efflux proteins (OEP)"/>
    <property type="match status" value="1"/>
</dbReference>
<dbReference type="Proteomes" id="UP001570417">
    <property type="component" value="Unassembled WGS sequence"/>
</dbReference>
<dbReference type="PANTHER" id="PTHR30203">
    <property type="entry name" value="OUTER MEMBRANE CATION EFFLUX PROTEIN"/>
    <property type="match status" value="1"/>
</dbReference>
<feature type="chain" id="PRO_5047105244" evidence="2">
    <location>
        <begin position="29"/>
        <end position="470"/>
    </location>
</feature>
<dbReference type="SUPFAM" id="SSF56954">
    <property type="entry name" value="Outer membrane efflux proteins (OEP)"/>
    <property type="match status" value="1"/>
</dbReference>
<dbReference type="EMBL" id="JBFRUW010000018">
    <property type="protein sequence ID" value="MFA0567994.1"/>
    <property type="molecule type" value="Genomic_DNA"/>
</dbReference>